<dbReference type="InterPro" id="IPR037284">
    <property type="entry name" value="SUF_FeS_clus_asmbl_SufBD_sf"/>
</dbReference>
<dbReference type="PANTHER" id="PTHR43575:SF1">
    <property type="entry name" value="PROTEIN ABCI7, CHLOROPLASTIC"/>
    <property type="match status" value="1"/>
</dbReference>
<keyword evidence="3" id="KW-1185">Reference proteome</keyword>
<evidence type="ECO:0000313" key="2">
    <source>
        <dbReference type="EMBL" id="ADZ84977.1"/>
    </source>
</evidence>
<dbReference type="Pfam" id="PF01458">
    <property type="entry name" value="SUFBD_core"/>
    <property type="match status" value="1"/>
</dbReference>
<protein>
    <submittedName>
        <fullName evidence="2">SufBD protein</fullName>
    </submittedName>
</protein>
<dbReference type="Proteomes" id="UP000008467">
    <property type="component" value="Chromosome"/>
</dbReference>
<dbReference type="KEGG" id="cle:Clole_3285"/>
<organism evidence="2 3">
    <name type="scientific">Cellulosilyticum lentocellum (strain ATCC 49066 / DSM 5427 / NCIMB 11756 / RHM5)</name>
    <name type="common">Clostridium lentocellum</name>
    <dbReference type="NCBI Taxonomy" id="642492"/>
    <lineage>
        <taxon>Bacteria</taxon>
        <taxon>Bacillati</taxon>
        <taxon>Bacillota</taxon>
        <taxon>Clostridia</taxon>
        <taxon>Lachnospirales</taxon>
        <taxon>Cellulosilyticaceae</taxon>
        <taxon>Cellulosilyticum</taxon>
    </lineage>
</organism>
<gene>
    <name evidence="2" type="ordered locus">Clole_3285</name>
</gene>
<dbReference type="PANTHER" id="PTHR43575">
    <property type="entry name" value="PROTEIN ABCI7, CHLOROPLASTIC"/>
    <property type="match status" value="1"/>
</dbReference>
<dbReference type="STRING" id="642492.Clole_3285"/>
<name>F2JQJ3_CELLD</name>
<accession>F2JQJ3</accession>
<dbReference type="eggNOG" id="COG0719">
    <property type="taxonomic scope" value="Bacteria"/>
</dbReference>
<dbReference type="SUPFAM" id="SSF101960">
    <property type="entry name" value="Stabilizer of iron transporter SufD"/>
    <property type="match status" value="1"/>
</dbReference>
<proteinExistence type="predicted"/>
<reference evidence="2 3" key="1">
    <citation type="journal article" date="2011" name="J. Bacteriol.">
        <title>Complete genome sequence of the cellulose-degrading bacterium Cellulosilyticum lentocellum.</title>
        <authorList>
            <consortium name="US DOE Joint Genome Institute"/>
            <person name="Miller D.A."/>
            <person name="Suen G."/>
            <person name="Bruce D."/>
            <person name="Copeland A."/>
            <person name="Cheng J.F."/>
            <person name="Detter C."/>
            <person name="Goodwin L.A."/>
            <person name="Han C.S."/>
            <person name="Hauser L.J."/>
            <person name="Land M.L."/>
            <person name="Lapidus A."/>
            <person name="Lucas S."/>
            <person name="Meincke L."/>
            <person name="Pitluck S."/>
            <person name="Tapia R."/>
            <person name="Teshima H."/>
            <person name="Woyke T."/>
            <person name="Fox B.G."/>
            <person name="Angert E.R."/>
            <person name="Currie C.R."/>
        </authorList>
    </citation>
    <scope>NUCLEOTIDE SEQUENCE [LARGE SCALE GENOMIC DNA]</scope>
    <source>
        <strain evidence="3">ATCC 49066 / DSM 5427 / NCIMB 11756 / RHM5</strain>
    </source>
</reference>
<dbReference type="AlphaFoldDB" id="F2JQJ3"/>
<sequence length="247" mass="27760">MTELQSNYIEDYTKQSQLLIIKEDMSGKEKHITLGRGSYLKLAMINEINQEEEAIFKLSVELEDDAKLELTTLYLGKGKNKESITIYLNGDGSRCKLKAGYLIDEQTTHMMAYDVFHKGKRTISDVIVKGALQDEAHKDFKGNLYFKQGAKGAKGSEIEDAILLSPNAKSYAVPALWCDEDDIMGNHSASSGKLSKDKLFYLMSRGLSEEQSKCLMVEAELAPILDEIEEVEMRESISNEISRRIGK</sequence>
<evidence type="ECO:0000259" key="1">
    <source>
        <dbReference type="Pfam" id="PF01458"/>
    </source>
</evidence>
<dbReference type="EMBL" id="CP002582">
    <property type="protein sequence ID" value="ADZ84977.1"/>
    <property type="molecule type" value="Genomic_DNA"/>
</dbReference>
<dbReference type="InterPro" id="IPR000825">
    <property type="entry name" value="SUF_FeS_clus_asmbl_SufBD_core"/>
</dbReference>
<feature type="domain" description="SUF system FeS cluster assembly SufBD core" evidence="1">
    <location>
        <begin position="7"/>
        <end position="219"/>
    </location>
</feature>
<dbReference type="GO" id="GO:0016226">
    <property type="term" value="P:iron-sulfur cluster assembly"/>
    <property type="evidence" value="ECO:0007669"/>
    <property type="project" value="InterPro"/>
</dbReference>
<dbReference type="RefSeq" id="WP_013658255.1">
    <property type="nucleotide sequence ID" value="NC_015275.1"/>
</dbReference>
<evidence type="ECO:0000313" key="3">
    <source>
        <dbReference type="Proteomes" id="UP000008467"/>
    </source>
</evidence>
<dbReference type="HOGENOM" id="CLU_026231_2_1_9"/>
<dbReference type="InterPro" id="IPR055346">
    <property type="entry name" value="Fe-S_cluster_assembly_SufBD"/>
</dbReference>